<gene>
    <name evidence="1" type="ORF">S06H3_66532</name>
</gene>
<reference evidence="1" key="1">
    <citation type="journal article" date="2014" name="Front. Microbiol.">
        <title>High frequency of phylogenetically diverse reductive dehalogenase-homologous genes in deep subseafloor sedimentary metagenomes.</title>
        <authorList>
            <person name="Kawai M."/>
            <person name="Futagami T."/>
            <person name="Toyoda A."/>
            <person name="Takaki Y."/>
            <person name="Nishi S."/>
            <person name="Hori S."/>
            <person name="Arai W."/>
            <person name="Tsubouchi T."/>
            <person name="Morono Y."/>
            <person name="Uchiyama I."/>
            <person name="Ito T."/>
            <person name="Fujiyama A."/>
            <person name="Inagaki F."/>
            <person name="Takami H."/>
        </authorList>
    </citation>
    <scope>NUCLEOTIDE SEQUENCE</scope>
    <source>
        <strain evidence="1">Expedition CK06-06</strain>
    </source>
</reference>
<organism evidence="1">
    <name type="scientific">marine sediment metagenome</name>
    <dbReference type="NCBI Taxonomy" id="412755"/>
    <lineage>
        <taxon>unclassified sequences</taxon>
        <taxon>metagenomes</taxon>
        <taxon>ecological metagenomes</taxon>
    </lineage>
</organism>
<name>X1QJX6_9ZZZZ</name>
<proteinExistence type="predicted"/>
<accession>X1QJX6</accession>
<comment type="caution">
    <text evidence="1">The sequence shown here is derived from an EMBL/GenBank/DDBJ whole genome shotgun (WGS) entry which is preliminary data.</text>
</comment>
<sequence>MARIAGVEIPPNKKIRIGLSSKFPFYLIIIFDNPTQFVHLIFS</sequence>
<protein>
    <submittedName>
        <fullName evidence="1">Uncharacterized protein</fullName>
    </submittedName>
</protein>
<dbReference type="EMBL" id="BARV01045404">
    <property type="protein sequence ID" value="GAI68533.1"/>
    <property type="molecule type" value="Genomic_DNA"/>
</dbReference>
<evidence type="ECO:0000313" key="1">
    <source>
        <dbReference type="EMBL" id="GAI68533.1"/>
    </source>
</evidence>
<dbReference type="AlphaFoldDB" id="X1QJX6"/>